<dbReference type="InterPro" id="IPR009100">
    <property type="entry name" value="AcylCoA_DH/oxidase_NM_dom_sf"/>
</dbReference>
<dbReference type="SUPFAM" id="SSF56645">
    <property type="entry name" value="Acyl-CoA dehydrogenase NM domain-like"/>
    <property type="match status" value="1"/>
</dbReference>
<dbReference type="EMBL" id="BKAJ01000038">
    <property type="protein sequence ID" value="GEP55500.1"/>
    <property type="molecule type" value="Genomic_DNA"/>
</dbReference>
<dbReference type="SUPFAM" id="SSF47203">
    <property type="entry name" value="Acyl-CoA dehydrogenase C-terminal domain-like"/>
    <property type="match status" value="1"/>
</dbReference>
<reference evidence="3 4" key="1">
    <citation type="submission" date="2019-07" db="EMBL/GenBank/DDBJ databases">
        <title>Whole genome shotgun sequence of Reyranella soli NBRC 108950.</title>
        <authorList>
            <person name="Hosoyama A."/>
            <person name="Uohara A."/>
            <person name="Ohji S."/>
            <person name="Ichikawa N."/>
        </authorList>
    </citation>
    <scope>NUCLEOTIDE SEQUENCE [LARGE SCALE GENOMIC DNA]</scope>
    <source>
        <strain evidence="3 4">NBRC 108950</strain>
    </source>
</reference>
<dbReference type="AlphaFoldDB" id="A0A512N930"/>
<protein>
    <submittedName>
        <fullName evidence="3">Acyl-CoA dehydrogenase</fullName>
    </submittedName>
</protein>
<gene>
    <name evidence="3" type="ORF">RSO01_26660</name>
</gene>
<dbReference type="GO" id="GO:0050660">
    <property type="term" value="F:flavin adenine dinucleotide binding"/>
    <property type="evidence" value="ECO:0007669"/>
    <property type="project" value="InterPro"/>
</dbReference>
<dbReference type="GO" id="GO:0003995">
    <property type="term" value="F:acyl-CoA dehydrogenase activity"/>
    <property type="evidence" value="ECO:0007669"/>
    <property type="project" value="TreeGrafter"/>
</dbReference>
<dbReference type="Gene3D" id="1.10.540.10">
    <property type="entry name" value="Acyl-CoA dehydrogenase/oxidase, N-terminal domain"/>
    <property type="match status" value="1"/>
</dbReference>
<dbReference type="InterPro" id="IPR036250">
    <property type="entry name" value="AcylCo_DH-like_C"/>
</dbReference>
<organism evidence="3 4">
    <name type="scientific">Reyranella soli</name>
    <dbReference type="NCBI Taxonomy" id="1230389"/>
    <lineage>
        <taxon>Bacteria</taxon>
        <taxon>Pseudomonadati</taxon>
        <taxon>Pseudomonadota</taxon>
        <taxon>Alphaproteobacteria</taxon>
        <taxon>Hyphomicrobiales</taxon>
        <taxon>Reyranellaceae</taxon>
        <taxon>Reyranella</taxon>
    </lineage>
</organism>
<evidence type="ECO:0000259" key="2">
    <source>
        <dbReference type="Pfam" id="PF08028"/>
    </source>
</evidence>
<comment type="caution">
    <text evidence="3">The sequence shown here is derived from an EMBL/GenBank/DDBJ whole genome shotgun (WGS) entry which is preliminary data.</text>
</comment>
<dbReference type="InterPro" id="IPR046373">
    <property type="entry name" value="Acyl-CoA_Oxase/DH_mid-dom_sf"/>
</dbReference>
<evidence type="ECO:0000256" key="1">
    <source>
        <dbReference type="ARBA" id="ARBA00023002"/>
    </source>
</evidence>
<dbReference type="Gene3D" id="1.20.140.10">
    <property type="entry name" value="Butyryl-CoA Dehydrogenase, subunit A, domain 3"/>
    <property type="match status" value="1"/>
</dbReference>
<dbReference type="Gene3D" id="2.40.110.10">
    <property type="entry name" value="Butyryl-CoA Dehydrogenase, subunit A, domain 2"/>
    <property type="match status" value="1"/>
</dbReference>
<dbReference type="OrthoDB" id="7316074at2"/>
<keyword evidence="4" id="KW-1185">Reference proteome</keyword>
<dbReference type="Pfam" id="PF08028">
    <property type="entry name" value="Acyl-CoA_dh_2"/>
    <property type="match status" value="1"/>
</dbReference>
<dbReference type="InterPro" id="IPR013107">
    <property type="entry name" value="Acyl-CoA_DH_C"/>
</dbReference>
<dbReference type="RefSeq" id="WP_147149584.1">
    <property type="nucleotide sequence ID" value="NZ_BKAJ01000038.1"/>
</dbReference>
<feature type="domain" description="Acyl-CoA dehydrogenase C-terminal" evidence="2">
    <location>
        <begin position="225"/>
        <end position="352"/>
    </location>
</feature>
<proteinExistence type="predicted"/>
<dbReference type="Proteomes" id="UP000321058">
    <property type="component" value="Unassembled WGS sequence"/>
</dbReference>
<dbReference type="PANTHER" id="PTHR43884">
    <property type="entry name" value="ACYL-COA DEHYDROGENASE"/>
    <property type="match status" value="1"/>
</dbReference>
<evidence type="ECO:0000313" key="3">
    <source>
        <dbReference type="EMBL" id="GEP55500.1"/>
    </source>
</evidence>
<sequence>MPTVHPQVQKARDLTPLIAAASDENDEIRELTKPVVKALIDGGFFTMLKTKSVGGMELKPSIFAQVTEALATADGSTGWVVCQSNGCSTTSAYLHPNIAQEIFGRPDGIVAWGPPGSPYEATPVEGGYRLTGKWRFMSGSQNATWLGAHVRVAGTKETKTFLYPKSSATFHDIWHTLGLRGTASNEYSVDNLFIPHERAIYRDDRRDRRSDSPLYRFTSTQLYSIGFGGVALGIARGTMDAFLGLPREKIRGGAGKPMVENNVVQSDVAQAEAKWRSARYFLHAAADEAFETIEERGEMDLDQRTRLRLASTWAIQSSREIVNTLFHHCGSWAVFEENPFERRLRDIDTVAQQGQGRILHYETVGQVMLGVAPENIF</sequence>
<dbReference type="PIRSF" id="PIRSF016578">
    <property type="entry name" value="HsaA"/>
    <property type="match status" value="1"/>
</dbReference>
<evidence type="ECO:0000313" key="4">
    <source>
        <dbReference type="Proteomes" id="UP000321058"/>
    </source>
</evidence>
<keyword evidence="1" id="KW-0560">Oxidoreductase</keyword>
<name>A0A512N930_9HYPH</name>
<dbReference type="PANTHER" id="PTHR43884:SF12">
    <property type="entry name" value="ISOVALERYL-COA DEHYDROGENASE, MITOCHONDRIAL-RELATED"/>
    <property type="match status" value="1"/>
</dbReference>
<accession>A0A512N930</accession>
<dbReference type="InterPro" id="IPR037069">
    <property type="entry name" value="AcylCoA_DH/ox_N_sf"/>
</dbReference>